<gene>
    <name evidence="10" type="ORF">KL86APRO_12329</name>
</gene>
<evidence type="ECO:0000259" key="9">
    <source>
        <dbReference type="PROSITE" id="PS50850"/>
    </source>
</evidence>
<feature type="transmembrane region" description="Helical" evidence="8">
    <location>
        <begin position="349"/>
        <end position="369"/>
    </location>
</feature>
<dbReference type="InterPro" id="IPR036259">
    <property type="entry name" value="MFS_trans_sf"/>
</dbReference>
<keyword evidence="5 8" id="KW-0812">Transmembrane</keyword>
<feature type="transmembrane region" description="Helical" evidence="8">
    <location>
        <begin position="166"/>
        <end position="188"/>
    </location>
</feature>
<dbReference type="SUPFAM" id="SSF103473">
    <property type="entry name" value="MFS general substrate transporter"/>
    <property type="match status" value="1"/>
</dbReference>
<dbReference type="InterPro" id="IPR005829">
    <property type="entry name" value="Sugar_transporter_CS"/>
</dbReference>
<keyword evidence="4" id="KW-1003">Cell membrane</keyword>
<evidence type="ECO:0000256" key="1">
    <source>
        <dbReference type="ARBA" id="ARBA00004651"/>
    </source>
</evidence>
<keyword evidence="6 8" id="KW-1133">Transmembrane helix</keyword>
<feature type="transmembrane region" description="Helical" evidence="8">
    <location>
        <begin position="138"/>
        <end position="160"/>
    </location>
</feature>
<feature type="transmembrane region" description="Helical" evidence="8">
    <location>
        <begin position="53"/>
        <end position="72"/>
    </location>
</feature>
<dbReference type="Pfam" id="PF07690">
    <property type="entry name" value="MFS_1"/>
    <property type="match status" value="1"/>
</dbReference>
<comment type="subcellular location">
    <subcellularLocation>
        <location evidence="8">Cell inner membrane</location>
        <topology evidence="8">Multi-pass membrane protein</topology>
    </subcellularLocation>
    <subcellularLocation>
        <location evidence="1">Cell membrane</location>
        <topology evidence="1">Multi-pass membrane protein</topology>
    </subcellularLocation>
</comment>
<feature type="transmembrane region" description="Helical" evidence="8">
    <location>
        <begin position="313"/>
        <end position="337"/>
    </location>
</feature>
<evidence type="ECO:0000313" key="10">
    <source>
        <dbReference type="EMBL" id="SBW08053.1"/>
    </source>
</evidence>
<keyword evidence="3 8" id="KW-0813">Transport</keyword>
<feature type="transmembrane region" description="Helical" evidence="8">
    <location>
        <begin position="12"/>
        <end position="33"/>
    </location>
</feature>
<feature type="transmembrane region" description="Helical" evidence="8">
    <location>
        <begin position="375"/>
        <end position="393"/>
    </location>
</feature>
<dbReference type="PANTHER" id="PTHR23502">
    <property type="entry name" value="MAJOR FACILITATOR SUPERFAMILY"/>
    <property type="match status" value="1"/>
</dbReference>
<dbReference type="InterPro" id="IPR004812">
    <property type="entry name" value="Efflux_drug-R_Bcr/CmlA"/>
</dbReference>
<dbReference type="Gene3D" id="1.20.1720.10">
    <property type="entry name" value="Multidrug resistance protein D"/>
    <property type="match status" value="1"/>
</dbReference>
<dbReference type="AlphaFoldDB" id="A0A212K8M3"/>
<dbReference type="PANTHER" id="PTHR23502:SF132">
    <property type="entry name" value="POLYAMINE TRANSPORTER 2-RELATED"/>
    <property type="match status" value="1"/>
</dbReference>
<evidence type="ECO:0000256" key="5">
    <source>
        <dbReference type="ARBA" id="ARBA00022692"/>
    </source>
</evidence>
<feature type="transmembrane region" description="Helical" evidence="8">
    <location>
        <begin position="105"/>
        <end position="126"/>
    </location>
</feature>
<evidence type="ECO:0000256" key="4">
    <source>
        <dbReference type="ARBA" id="ARBA00022475"/>
    </source>
</evidence>
<feature type="transmembrane region" description="Helical" evidence="8">
    <location>
        <begin position="221"/>
        <end position="242"/>
    </location>
</feature>
<dbReference type="EMBL" id="FLUO01000001">
    <property type="protein sequence ID" value="SBW08053.1"/>
    <property type="molecule type" value="Genomic_DNA"/>
</dbReference>
<keyword evidence="8" id="KW-0997">Cell inner membrane</keyword>
<feature type="domain" description="Major facilitator superfamily (MFS) profile" evidence="9">
    <location>
        <begin position="14"/>
        <end position="404"/>
    </location>
</feature>
<evidence type="ECO:0000256" key="6">
    <source>
        <dbReference type="ARBA" id="ARBA00022989"/>
    </source>
</evidence>
<dbReference type="InterPro" id="IPR020846">
    <property type="entry name" value="MFS_dom"/>
</dbReference>
<name>A0A212K8M3_9PROT</name>
<reference evidence="10" key="1">
    <citation type="submission" date="2016-04" db="EMBL/GenBank/DDBJ databases">
        <authorList>
            <person name="Evans L.H."/>
            <person name="Alamgir A."/>
            <person name="Owens N."/>
            <person name="Weber N.D."/>
            <person name="Virtaneva K."/>
            <person name="Barbian K."/>
            <person name="Babar A."/>
            <person name="Rosenke K."/>
        </authorList>
    </citation>
    <scope>NUCLEOTIDE SEQUENCE</scope>
    <source>
        <strain evidence="10">86</strain>
    </source>
</reference>
<feature type="transmembrane region" description="Helical" evidence="8">
    <location>
        <begin position="79"/>
        <end position="99"/>
    </location>
</feature>
<dbReference type="CDD" id="cd17320">
    <property type="entry name" value="MFS_MdfA_MDR_like"/>
    <property type="match status" value="1"/>
</dbReference>
<evidence type="ECO:0000256" key="7">
    <source>
        <dbReference type="ARBA" id="ARBA00023136"/>
    </source>
</evidence>
<evidence type="ECO:0000256" key="3">
    <source>
        <dbReference type="ARBA" id="ARBA00022448"/>
    </source>
</evidence>
<accession>A0A212K8M3</accession>
<dbReference type="InterPro" id="IPR011701">
    <property type="entry name" value="MFS"/>
</dbReference>
<evidence type="ECO:0000256" key="2">
    <source>
        <dbReference type="ARBA" id="ARBA00006236"/>
    </source>
</evidence>
<dbReference type="PROSITE" id="PS00216">
    <property type="entry name" value="SUGAR_TRANSPORT_1"/>
    <property type="match status" value="1"/>
</dbReference>
<dbReference type="NCBIfam" id="TIGR00710">
    <property type="entry name" value="efflux_Bcr_CflA"/>
    <property type="match status" value="1"/>
</dbReference>
<comment type="similarity">
    <text evidence="2 8">Belongs to the major facilitator superfamily. Bcr/CmlA family.</text>
</comment>
<evidence type="ECO:0000256" key="8">
    <source>
        <dbReference type="RuleBase" id="RU365088"/>
    </source>
</evidence>
<organism evidence="10">
    <name type="scientific">uncultured Alphaproteobacteria bacterium</name>
    <dbReference type="NCBI Taxonomy" id="91750"/>
    <lineage>
        <taxon>Bacteria</taxon>
        <taxon>Pseudomonadati</taxon>
        <taxon>Pseudomonadota</taxon>
        <taxon>Alphaproteobacteria</taxon>
        <taxon>environmental samples</taxon>
    </lineage>
</organism>
<feature type="transmembrane region" description="Helical" evidence="8">
    <location>
        <begin position="254"/>
        <end position="272"/>
    </location>
</feature>
<dbReference type="GO" id="GO:0042910">
    <property type="term" value="F:xenobiotic transmembrane transporter activity"/>
    <property type="evidence" value="ECO:0007669"/>
    <property type="project" value="InterPro"/>
</dbReference>
<dbReference type="PROSITE" id="PS50850">
    <property type="entry name" value="MFS"/>
    <property type="match status" value="1"/>
</dbReference>
<sequence>MFHPSAPARSRTSWLIYLTILSATGPMSIDLYLPSLPEIAHAFSASVGEVQTTLSIFMIGFAASQLVAGPLSDRFGRRPVIVGGMLLYFVASVLCRFAPTIELLIAGRLFQALGACVGPVVARAIVRDLYAPDKAVGILAAMGTAMAAAPALAPILGGWLLEAFDWRAPFAGMAIFAALLFGATLATLPETNAHRGAAPISPVGIARNFATLLGHRVFRAYAALLALTFGGIFCFVSGSSFVLIEVLGLAPADFGYAFACVVAGLALGSTLAGRLARSLRPHEIAGFGVALLVLSAGTMAGLAWAGVATVAAILAPMAGFAVGVAMIMPTAMAASIGPFPRIAGSASSLAGFAQGVTAASAGWIVAALHDGTTRGFATALLGFAAAAALAYLSQVRAVSGAGRS</sequence>
<proteinExistence type="inferred from homology"/>
<keyword evidence="7 8" id="KW-0472">Membrane</keyword>
<dbReference type="GO" id="GO:1990961">
    <property type="term" value="P:xenobiotic detoxification by transmembrane export across the plasma membrane"/>
    <property type="evidence" value="ECO:0007669"/>
    <property type="project" value="InterPro"/>
</dbReference>
<feature type="transmembrane region" description="Helical" evidence="8">
    <location>
        <begin position="284"/>
        <end position="307"/>
    </location>
</feature>
<protein>
    <recommendedName>
        <fullName evidence="8">Bcr/CflA family efflux transporter</fullName>
    </recommendedName>
</protein>
<dbReference type="GO" id="GO:0005886">
    <property type="term" value="C:plasma membrane"/>
    <property type="evidence" value="ECO:0007669"/>
    <property type="project" value="UniProtKB-SubCell"/>
</dbReference>